<evidence type="ECO:0000256" key="3">
    <source>
        <dbReference type="ARBA" id="ARBA00012483"/>
    </source>
</evidence>
<name>A0AAV5EEW2_ELECO</name>
<dbReference type="PANTHER" id="PTHR23315">
    <property type="entry name" value="U BOX DOMAIN-CONTAINING"/>
    <property type="match status" value="1"/>
</dbReference>
<evidence type="ECO:0000256" key="4">
    <source>
        <dbReference type="ARBA" id="ARBA00022679"/>
    </source>
</evidence>
<dbReference type="SUPFAM" id="SSF48371">
    <property type="entry name" value="ARM repeat"/>
    <property type="match status" value="1"/>
</dbReference>
<dbReference type="EMBL" id="BQKI01000075">
    <property type="protein sequence ID" value="GJN21086.1"/>
    <property type="molecule type" value="Genomic_DNA"/>
</dbReference>
<dbReference type="GO" id="GO:0016567">
    <property type="term" value="P:protein ubiquitination"/>
    <property type="evidence" value="ECO:0007669"/>
    <property type="project" value="InterPro"/>
</dbReference>
<evidence type="ECO:0000256" key="5">
    <source>
        <dbReference type="ARBA" id="ARBA00022786"/>
    </source>
</evidence>
<keyword evidence="4" id="KW-0808">Transferase</keyword>
<comment type="caution">
    <text evidence="7">The sequence shown here is derived from an EMBL/GenBank/DDBJ whole genome shotgun (WGS) entry which is preliminary data.</text>
</comment>
<dbReference type="Gene3D" id="3.30.40.10">
    <property type="entry name" value="Zinc/RING finger domain, C3HC4 (zinc finger)"/>
    <property type="match status" value="1"/>
</dbReference>
<feature type="domain" description="U-box" evidence="6">
    <location>
        <begin position="58"/>
        <end position="119"/>
    </location>
</feature>
<dbReference type="GO" id="GO:0061630">
    <property type="term" value="F:ubiquitin protein ligase activity"/>
    <property type="evidence" value="ECO:0007669"/>
    <property type="project" value="UniProtKB-EC"/>
</dbReference>
<dbReference type="PANTHER" id="PTHR23315:SF260">
    <property type="entry name" value="U-BOX DOMAIN-CONTAINING PROTEIN 73"/>
    <property type="match status" value="1"/>
</dbReference>
<gene>
    <name evidence="7" type="primary">gb08534</name>
    <name evidence="7" type="ORF">PR202_gb08534</name>
</gene>
<dbReference type="AlphaFoldDB" id="A0AAV5EEW2"/>
<organism evidence="7 8">
    <name type="scientific">Eleusine coracana subsp. coracana</name>
    <dbReference type="NCBI Taxonomy" id="191504"/>
    <lineage>
        <taxon>Eukaryota</taxon>
        <taxon>Viridiplantae</taxon>
        <taxon>Streptophyta</taxon>
        <taxon>Embryophyta</taxon>
        <taxon>Tracheophyta</taxon>
        <taxon>Spermatophyta</taxon>
        <taxon>Magnoliopsida</taxon>
        <taxon>Liliopsida</taxon>
        <taxon>Poales</taxon>
        <taxon>Poaceae</taxon>
        <taxon>PACMAD clade</taxon>
        <taxon>Chloridoideae</taxon>
        <taxon>Cynodonteae</taxon>
        <taxon>Eleusininae</taxon>
        <taxon>Eleusine</taxon>
    </lineage>
</organism>
<comment type="pathway">
    <text evidence="2">Protein modification; protein ubiquitination.</text>
</comment>
<dbReference type="InterPro" id="IPR011989">
    <property type="entry name" value="ARM-like"/>
</dbReference>
<sequence length="442" mass="49404">MRSALAEVQVDADGREVQAPFDDMQRAMTGLMELTYGEAELPNPPELPHEFTTKWLHEDDDPLDIRVMKDPIILASGYSVDQFYHQWSASQNICPVTDRPLSHSISFPNDLLRDMIAAWRLDNNSLRSSSSTVKTLPVAPSEEQIGDILQKLSEHSTLQEEGLHEMLHLSKITKGEQPCLRKWPVLIPILIDLKKNWKSTWTHKLEELRLTVILNLSVHRSNKEILAGAMQLPDALKKITDKLPRLGGCSSPSVKVASIVTNLSEFEDFRKRILDIGGMEMLGNLLKIEDVVVRKESVAAICGLCTDEEGKAHAQSCHVTDLLVECLTITDEALVLLDCLQKDPYAVDKLSDKAVELVNIIMADQATGLVTPKALYSAISLVHEIVQQDVSKMETVKNLKDFMERLHELSSGTLPMQTMLKLEKIMSILSEMSPATARQVQS</sequence>
<accession>A0AAV5EEW2</accession>
<evidence type="ECO:0000259" key="6">
    <source>
        <dbReference type="SMART" id="SM00504"/>
    </source>
</evidence>
<evidence type="ECO:0000313" key="7">
    <source>
        <dbReference type="EMBL" id="GJN21086.1"/>
    </source>
</evidence>
<dbReference type="SMART" id="SM00504">
    <property type="entry name" value="Ubox"/>
    <property type="match status" value="1"/>
</dbReference>
<protein>
    <recommendedName>
        <fullName evidence="3">RING-type E3 ubiquitin transferase</fullName>
        <ecNumber evidence="3">2.3.2.27</ecNumber>
    </recommendedName>
</protein>
<dbReference type="InterPro" id="IPR013083">
    <property type="entry name" value="Znf_RING/FYVE/PHD"/>
</dbReference>
<dbReference type="Gene3D" id="1.25.10.10">
    <property type="entry name" value="Leucine-rich Repeat Variant"/>
    <property type="match status" value="1"/>
</dbReference>
<evidence type="ECO:0000256" key="1">
    <source>
        <dbReference type="ARBA" id="ARBA00000900"/>
    </source>
</evidence>
<reference evidence="7" key="2">
    <citation type="submission" date="2021-12" db="EMBL/GenBank/DDBJ databases">
        <title>Resequencing data analysis of finger millet.</title>
        <authorList>
            <person name="Hatakeyama M."/>
            <person name="Aluri S."/>
            <person name="Balachadran M.T."/>
            <person name="Sivarajan S.R."/>
            <person name="Poveda L."/>
            <person name="Shimizu-Inatsugi R."/>
            <person name="Schlapbach R."/>
            <person name="Sreeman S.M."/>
            <person name="Shimizu K.K."/>
        </authorList>
    </citation>
    <scope>NUCLEOTIDE SEQUENCE</scope>
</reference>
<dbReference type="EC" id="2.3.2.27" evidence="3"/>
<keyword evidence="5" id="KW-0833">Ubl conjugation pathway</keyword>
<reference evidence="7" key="1">
    <citation type="journal article" date="2018" name="DNA Res.">
        <title>Multiple hybrid de novo genome assembly of finger millet, an orphan allotetraploid crop.</title>
        <authorList>
            <person name="Hatakeyama M."/>
            <person name="Aluri S."/>
            <person name="Balachadran M.T."/>
            <person name="Sivarajan S.R."/>
            <person name="Patrignani A."/>
            <person name="Gruter S."/>
            <person name="Poveda L."/>
            <person name="Shimizu-Inatsugi R."/>
            <person name="Baeten J."/>
            <person name="Francoijs K.J."/>
            <person name="Nataraja K.N."/>
            <person name="Reddy Y.A.N."/>
            <person name="Phadnis S."/>
            <person name="Ravikumar R.L."/>
            <person name="Schlapbach R."/>
            <person name="Sreeman S.M."/>
            <person name="Shimizu K.K."/>
        </authorList>
    </citation>
    <scope>NUCLEOTIDE SEQUENCE</scope>
</reference>
<keyword evidence="8" id="KW-1185">Reference proteome</keyword>
<proteinExistence type="predicted"/>
<evidence type="ECO:0000313" key="8">
    <source>
        <dbReference type="Proteomes" id="UP001054889"/>
    </source>
</evidence>
<dbReference type="Pfam" id="PF04564">
    <property type="entry name" value="U-box"/>
    <property type="match status" value="1"/>
</dbReference>
<evidence type="ECO:0000256" key="2">
    <source>
        <dbReference type="ARBA" id="ARBA00004906"/>
    </source>
</evidence>
<comment type="catalytic activity">
    <reaction evidence="1">
        <text>S-ubiquitinyl-[E2 ubiquitin-conjugating enzyme]-L-cysteine + [acceptor protein]-L-lysine = [E2 ubiquitin-conjugating enzyme]-L-cysteine + N(6)-ubiquitinyl-[acceptor protein]-L-lysine.</text>
        <dbReference type="EC" id="2.3.2.27"/>
    </reaction>
</comment>
<dbReference type="SUPFAM" id="SSF57850">
    <property type="entry name" value="RING/U-box"/>
    <property type="match status" value="1"/>
</dbReference>
<dbReference type="InterPro" id="IPR003613">
    <property type="entry name" value="Ubox_domain"/>
</dbReference>
<dbReference type="Proteomes" id="UP001054889">
    <property type="component" value="Unassembled WGS sequence"/>
</dbReference>
<dbReference type="InterPro" id="IPR016024">
    <property type="entry name" value="ARM-type_fold"/>
</dbReference>